<keyword evidence="3" id="KW-1185">Reference proteome</keyword>
<feature type="region of interest" description="Disordered" evidence="1">
    <location>
        <begin position="1"/>
        <end position="97"/>
    </location>
</feature>
<name>A0AAE1B0K3_9GAST</name>
<proteinExistence type="predicted"/>
<reference evidence="2" key="1">
    <citation type="journal article" date="2023" name="G3 (Bethesda)">
        <title>A reference genome for the long-term kleptoplast-retaining sea slug Elysia crispata morphotype clarki.</title>
        <authorList>
            <person name="Eastman K.E."/>
            <person name="Pendleton A.L."/>
            <person name="Shaikh M.A."/>
            <person name="Suttiyut T."/>
            <person name="Ogas R."/>
            <person name="Tomko P."/>
            <person name="Gavelis G."/>
            <person name="Widhalm J.R."/>
            <person name="Wisecaver J.H."/>
        </authorList>
    </citation>
    <scope>NUCLEOTIDE SEQUENCE</scope>
    <source>
        <strain evidence="2">ECLA1</strain>
    </source>
</reference>
<protein>
    <submittedName>
        <fullName evidence="2">Uncharacterized protein</fullName>
    </submittedName>
</protein>
<dbReference type="Proteomes" id="UP001283361">
    <property type="component" value="Unassembled WGS sequence"/>
</dbReference>
<evidence type="ECO:0000313" key="3">
    <source>
        <dbReference type="Proteomes" id="UP001283361"/>
    </source>
</evidence>
<accession>A0AAE1B0K3</accession>
<feature type="compositionally biased region" description="Basic and acidic residues" evidence="1">
    <location>
        <begin position="35"/>
        <end position="49"/>
    </location>
</feature>
<organism evidence="2 3">
    <name type="scientific">Elysia crispata</name>
    <name type="common">lettuce slug</name>
    <dbReference type="NCBI Taxonomy" id="231223"/>
    <lineage>
        <taxon>Eukaryota</taxon>
        <taxon>Metazoa</taxon>
        <taxon>Spiralia</taxon>
        <taxon>Lophotrochozoa</taxon>
        <taxon>Mollusca</taxon>
        <taxon>Gastropoda</taxon>
        <taxon>Heterobranchia</taxon>
        <taxon>Euthyneura</taxon>
        <taxon>Panpulmonata</taxon>
        <taxon>Sacoglossa</taxon>
        <taxon>Placobranchoidea</taxon>
        <taxon>Plakobranchidae</taxon>
        <taxon>Elysia</taxon>
    </lineage>
</organism>
<evidence type="ECO:0000313" key="2">
    <source>
        <dbReference type="EMBL" id="KAK3797450.1"/>
    </source>
</evidence>
<dbReference type="EMBL" id="JAWDGP010000762">
    <property type="protein sequence ID" value="KAK3797450.1"/>
    <property type="molecule type" value="Genomic_DNA"/>
</dbReference>
<gene>
    <name evidence="2" type="ORF">RRG08_065709</name>
</gene>
<evidence type="ECO:0000256" key="1">
    <source>
        <dbReference type="SAM" id="MobiDB-lite"/>
    </source>
</evidence>
<sequence length="97" mass="10819">MAEQPSKSQLIGREQINMHIARRAISHTDTPYSVDRTETRPPGKPEKSHLPPPSLQAPTAPAHTDTPYSVDHIARDTPSPRNLRARMNSAPVHSQRQ</sequence>
<comment type="caution">
    <text evidence="2">The sequence shown here is derived from an EMBL/GenBank/DDBJ whole genome shotgun (WGS) entry which is preliminary data.</text>
</comment>
<dbReference type="AlphaFoldDB" id="A0AAE1B0K3"/>